<sequence>TTFPDPSESQGIPAWVSAAYIETYRGSHSDSLVSDEPSGGTDPASRAAATAVVTPALLAAHARLAQHRRAGETRVAVYPADDPAGFGPALQVVTEHGGMLMDSVAVLLHRLGVAYVGIMTPVFTVQRDSAGELLSVEPRSADGSAGTEAWIHVQLSPTVNRNTLAETERLLPDVMADVRQVAIDSTAMRDALNDLAADVEANAQGHYTAPDRHDVAALLQWLADGHFVLLGYQSGVVRDGQVLVEDADRLGVLRLRKSLRPRLTGNNLLTLA</sequence>
<dbReference type="EMBL" id="JAYJJU010000109">
    <property type="protein sequence ID" value="MEB3035230.1"/>
    <property type="molecule type" value="Genomic_DNA"/>
</dbReference>
<dbReference type="InterPro" id="IPR024727">
    <property type="entry name" value="NAD_Glu_DH_N_ACT1"/>
</dbReference>
<gene>
    <name evidence="2" type="ORF">KV113_27205</name>
</gene>
<evidence type="ECO:0000313" key="2">
    <source>
        <dbReference type="EMBL" id="MEB3035230.1"/>
    </source>
</evidence>
<evidence type="ECO:0000313" key="3">
    <source>
        <dbReference type="Proteomes" id="UP001298593"/>
    </source>
</evidence>
<feature type="domain" description="NAD-glutamate dehydrogenase N-terminal ACT1" evidence="1">
    <location>
        <begin position="56"/>
        <end position="168"/>
    </location>
</feature>
<protein>
    <submittedName>
        <fullName evidence="2">NAD-glutamate dehydrogenase</fullName>
    </submittedName>
</protein>
<keyword evidence="3" id="KW-1185">Reference proteome</keyword>
<accession>A0ABU5Y4T2</accession>
<organism evidence="2 3">
    <name type="scientific">[Mycobacterium] nativiensis</name>
    <dbReference type="NCBI Taxonomy" id="2855503"/>
    <lineage>
        <taxon>Bacteria</taxon>
        <taxon>Bacillati</taxon>
        <taxon>Actinomycetota</taxon>
        <taxon>Actinomycetes</taxon>
        <taxon>Mycobacteriales</taxon>
        <taxon>Mycobacteriaceae</taxon>
        <taxon>Mycolicibacter</taxon>
    </lineage>
</organism>
<comment type="caution">
    <text evidence="2">The sequence shown here is derived from an EMBL/GenBank/DDBJ whole genome shotgun (WGS) entry which is preliminary data.</text>
</comment>
<dbReference type="Proteomes" id="UP001298593">
    <property type="component" value="Unassembled WGS sequence"/>
</dbReference>
<dbReference type="PANTHER" id="PTHR43403">
    <property type="entry name" value="NAD-SPECIFIC GLUTAMATE DEHYDROGENASE"/>
    <property type="match status" value="1"/>
</dbReference>
<dbReference type="PANTHER" id="PTHR43403:SF1">
    <property type="entry name" value="NAD-SPECIFIC GLUTAMATE DEHYDROGENASE"/>
    <property type="match status" value="1"/>
</dbReference>
<reference evidence="2 3" key="1">
    <citation type="submission" date="2023-12" db="EMBL/GenBank/DDBJ databases">
        <title>Description of new species of Mycobacterium terrae complex isolated from sewage at the Sao Paulo Zoological Park Foundation in Brazil.</title>
        <authorList>
            <person name="Romagnoli C.L."/>
            <person name="Conceicao E.C."/>
            <person name="Machado E."/>
            <person name="Barreto L.B.P.F."/>
            <person name="Sharma A."/>
            <person name="Silva N.M."/>
            <person name="Marques L.E."/>
            <person name="Juliana M.A."/>
            <person name="Lourenco M.C.S."/>
            <person name="Digiampietri L.A."/>
            <person name="Suffys P.N."/>
            <person name="Viana-Niero C."/>
        </authorList>
    </citation>
    <scope>NUCLEOTIDE SEQUENCE [LARGE SCALE GENOMIC DNA]</scope>
    <source>
        <strain evidence="2 3">MYC340</strain>
    </source>
</reference>
<evidence type="ECO:0000259" key="1">
    <source>
        <dbReference type="Pfam" id="PF21075"/>
    </source>
</evidence>
<proteinExistence type="predicted"/>
<dbReference type="InterPro" id="IPR007780">
    <property type="entry name" value="NAD_Glu_DH_bac"/>
</dbReference>
<feature type="non-terminal residue" evidence="2">
    <location>
        <position position="1"/>
    </location>
</feature>
<feature type="non-terminal residue" evidence="2">
    <location>
        <position position="272"/>
    </location>
</feature>
<name>A0ABU5Y4T2_9MYCO</name>
<dbReference type="Pfam" id="PF21075">
    <property type="entry name" value="GDH_ACT1"/>
    <property type="match status" value="1"/>
</dbReference>